<feature type="transmembrane region" description="Helical" evidence="1">
    <location>
        <begin position="36"/>
        <end position="58"/>
    </location>
</feature>
<keyword evidence="1" id="KW-1133">Transmembrane helix</keyword>
<gene>
    <name evidence="2" type="ORF">J2Z66_007469</name>
</gene>
<organism evidence="2 3">
    <name type="scientific">Paenibacillus eucommiae</name>
    <dbReference type="NCBI Taxonomy" id="1355755"/>
    <lineage>
        <taxon>Bacteria</taxon>
        <taxon>Bacillati</taxon>
        <taxon>Bacillota</taxon>
        <taxon>Bacilli</taxon>
        <taxon>Bacillales</taxon>
        <taxon>Paenibacillaceae</taxon>
        <taxon>Paenibacillus</taxon>
    </lineage>
</organism>
<dbReference type="EMBL" id="JAGGLB010000039">
    <property type="protein sequence ID" value="MBP1995827.1"/>
    <property type="molecule type" value="Genomic_DNA"/>
</dbReference>
<dbReference type="RefSeq" id="WP_209977693.1">
    <property type="nucleotide sequence ID" value="NZ_JAGGLB010000039.1"/>
</dbReference>
<comment type="caution">
    <text evidence="2">The sequence shown here is derived from an EMBL/GenBank/DDBJ whole genome shotgun (WGS) entry which is preliminary data.</text>
</comment>
<keyword evidence="1" id="KW-0472">Membrane</keyword>
<keyword evidence="3" id="KW-1185">Reference proteome</keyword>
<protein>
    <recommendedName>
        <fullName evidence="4">Bacteriocin-like WGxF protein</fullName>
    </recommendedName>
</protein>
<name>A0ABS4J7J7_9BACL</name>
<keyword evidence="1" id="KW-0812">Transmembrane</keyword>
<dbReference type="NCBIfam" id="NF037932">
    <property type="entry name" value="ocin_sys_WGxF"/>
    <property type="match status" value="1"/>
</dbReference>
<evidence type="ECO:0000256" key="1">
    <source>
        <dbReference type="SAM" id="Phobius"/>
    </source>
</evidence>
<evidence type="ECO:0000313" key="3">
    <source>
        <dbReference type="Proteomes" id="UP001519287"/>
    </source>
</evidence>
<reference evidence="2 3" key="1">
    <citation type="submission" date="2021-03" db="EMBL/GenBank/DDBJ databases">
        <title>Genomic Encyclopedia of Type Strains, Phase IV (KMG-IV): sequencing the most valuable type-strain genomes for metagenomic binning, comparative biology and taxonomic classification.</title>
        <authorList>
            <person name="Goeker M."/>
        </authorList>
    </citation>
    <scope>NUCLEOTIDE SEQUENCE [LARGE SCALE GENOMIC DNA]</scope>
    <source>
        <strain evidence="2 3">DSM 26048</strain>
    </source>
</reference>
<proteinExistence type="predicted"/>
<dbReference type="Proteomes" id="UP001519287">
    <property type="component" value="Unassembled WGS sequence"/>
</dbReference>
<sequence>MRILGLSLVNCFLILLTVFIHKIIYRTMFLRYDNLIMYWGIFVAVFLVLNILTNIIFLKRNIK</sequence>
<evidence type="ECO:0000313" key="2">
    <source>
        <dbReference type="EMBL" id="MBP1995827.1"/>
    </source>
</evidence>
<accession>A0ABS4J7J7</accession>
<evidence type="ECO:0008006" key="4">
    <source>
        <dbReference type="Google" id="ProtNLM"/>
    </source>
</evidence>